<protein>
    <submittedName>
        <fullName evidence="3">Uncharacterized protein</fullName>
    </submittedName>
</protein>
<keyword evidence="2" id="KW-1133">Transmembrane helix</keyword>
<comment type="caution">
    <text evidence="3">The sequence shown here is derived from an EMBL/GenBank/DDBJ whole genome shotgun (WGS) entry which is preliminary data.</text>
</comment>
<feature type="transmembrane region" description="Helical" evidence="2">
    <location>
        <begin position="66"/>
        <end position="94"/>
    </location>
</feature>
<accession>A0A5N6K8C7</accession>
<gene>
    <name evidence="3" type="ORF">EYC80_001176</name>
</gene>
<dbReference type="Proteomes" id="UP000326757">
    <property type="component" value="Unassembled WGS sequence"/>
</dbReference>
<reference evidence="3 4" key="1">
    <citation type="submission" date="2019-06" db="EMBL/GenBank/DDBJ databases">
        <title>Genome Sequence of the Brown Rot Fungal Pathogen Monilinia laxa.</title>
        <authorList>
            <person name="De Miccolis Angelini R.M."/>
            <person name="Landi L."/>
            <person name="Abate D."/>
            <person name="Pollastro S."/>
            <person name="Romanazzi G."/>
            <person name="Faretra F."/>
        </authorList>
    </citation>
    <scope>NUCLEOTIDE SEQUENCE [LARGE SCALE GENOMIC DNA]</scope>
    <source>
        <strain evidence="3 4">Mlax316</strain>
    </source>
</reference>
<dbReference type="AlphaFoldDB" id="A0A5N6K8C7"/>
<feature type="compositionally biased region" description="Low complexity" evidence="1">
    <location>
        <begin position="223"/>
        <end position="236"/>
    </location>
</feature>
<keyword evidence="4" id="KW-1185">Reference proteome</keyword>
<dbReference type="EMBL" id="VIGI01000006">
    <property type="protein sequence ID" value="KAB8299049.1"/>
    <property type="molecule type" value="Genomic_DNA"/>
</dbReference>
<feature type="region of interest" description="Disordered" evidence="1">
    <location>
        <begin position="146"/>
        <end position="301"/>
    </location>
</feature>
<sequence length="301" mass="32741">MLLSFTSILDLNNITISCCQTQLCKFTSIFLLASLLFHRNSKEPSCQPPTIPHQTPFYGQSLNSSIMAHISGVGAFFLIVFIVALIGGLAWIVYTHLRARRLGLPQPSISSYNPFRSASDRYSGSGSGQGGMLGWVKDKVNGLKNRNNRSAGGAYEEPLSSNVRGRAANRGFGPLDPDDAWDARVGTEADAYGPGGYYEEQELGLHGGHPGISATPGPPELSSPPRGRSLSRGSEPYIGGSKAGLDRRYDEEMGIQPANNPFNDPAELRGVSPRPMDSTTKAHRLQDDNHSERRSMFRENM</sequence>
<organism evidence="3 4">
    <name type="scientific">Monilinia laxa</name>
    <name type="common">Brown rot fungus</name>
    <name type="synonym">Sclerotinia laxa</name>
    <dbReference type="NCBI Taxonomy" id="61186"/>
    <lineage>
        <taxon>Eukaryota</taxon>
        <taxon>Fungi</taxon>
        <taxon>Dikarya</taxon>
        <taxon>Ascomycota</taxon>
        <taxon>Pezizomycotina</taxon>
        <taxon>Leotiomycetes</taxon>
        <taxon>Helotiales</taxon>
        <taxon>Sclerotiniaceae</taxon>
        <taxon>Monilinia</taxon>
    </lineage>
</organism>
<keyword evidence="2" id="KW-0812">Transmembrane</keyword>
<keyword evidence="2" id="KW-0472">Membrane</keyword>
<evidence type="ECO:0000313" key="4">
    <source>
        <dbReference type="Proteomes" id="UP000326757"/>
    </source>
</evidence>
<proteinExistence type="predicted"/>
<evidence type="ECO:0000313" key="3">
    <source>
        <dbReference type="EMBL" id="KAB8299049.1"/>
    </source>
</evidence>
<evidence type="ECO:0000256" key="1">
    <source>
        <dbReference type="SAM" id="MobiDB-lite"/>
    </source>
</evidence>
<name>A0A5N6K8C7_MONLA</name>
<dbReference type="OrthoDB" id="5414285at2759"/>
<evidence type="ECO:0000256" key="2">
    <source>
        <dbReference type="SAM" id="Phobius"/>
    </source>
</evidence>
<feature type="compositionally biased region" description="Basic and acidic residues" evidence="1">
    <location>
        <begin position="284"/>
        <end position="301"/>
    </location>
</feature>